<evidence type="ECO:0000259" key="4">
    <source>
        <dbReference type="PROSITE" id="PS51459"/>
    </source>
</evidence>
<dbReference type="EMBL" id="RQHW01000026">
    <property type="protein sequence ID" value="TGN19822.1"/>
    <property type="molecule type" value="Genomic_DNA"/>
</dbReference>
<dbReference type="AlphaFoldDB" id="A0A4R9M194"/>
<keyword evidence="6" id="KW-1185">Reference proteome</keyword>
<dbReference type="Pfam" id="PF02661">
    <property type="entry name" value="Fic"/>
    <property type="match status" value="1"/>
</dbReference>
<gene>
    <name evidence="5" type="ORF">EHS15_06895</name>
</gene>
<dbReference type="InterPro" id="IPR003812">
    <property type="entry name" value="Fido"/>
</dbReference>
<organism evidence="5 6">
    <name type="scientific">Leptospira idonii</name>
    <dbReference type="NCBI Taxonomy" id="1193500"/>
    <lineage>
        <taxon>Bacteria</taxon>
        <taxon>Pseudomonadati</taxon>
        <taxon>Spirochaetota</taxon>
        <taxon>Spirochaetia</taxon>
        <taxon>Leptospirales</taxon>
        <taxon>Leptospiraceae</taxon>
        <taxon>Leptospira</taxon>
    </lineage>
</organism>
<feature type="site" description="Important for autoinhibition of adenylyltransferase activity" evidence="3">
    <location>
        <position position="46"/>
    </location>
</feature>
<accession>A0A4R9M194</accession>
<dbReference type="PANTHER" id="PTHR13504">
    <property type="entry name" value="FIDO DOMAIN-CONTAINING PROTEIN DDB_G0283145"/>
    <property type="match status" value="1"/>
</dbReference>
<feature type="active site" evidence="1">
    <location>
        <position position="175"/>
    </location>
</feature>
<dbReference type="InterPro" id="IPR040198">
    <property type="entry name" value="Fido_containing"/>
</dbReference>
<comment type="caution">
    <text evidence="5">The sequence shown here is derived from an EMBL/GenBank/DDBJ whole genome shotgun (WGS) entry which is preliminary data.</text>
</comment>
<dbReference type="PROSITE" id="PS51459">
    <property type="entry name" value="FIDO"/>
    <property type="match status" value="1"/>
</dbReference>
<dbReference type="RefSeq" id="WP_135759825.1">
    <property type="nucleotide sequence ID" value="NZ_RQHW01000026.1"/>
</dbReference>
<proteinExistence type="predicted"/>
<dbReference type="Proteomes" id="UP000298058">
    <property type="component" value="Unassembled WGS sequence"/>
</dbReference>
<name>A0A4R9M194_9LEPT</name>
<evidence type="ECO:0000256" key="1">
    <source>
        <dbReference type="PIRSR" id="PIRSR640198-1"/>
    </source>
</evidence>
<dbReference type="GO" id="GO:0005524">
    <property type="term" value="F:ATP binding"/>
    <property type="evidence" value="ECO:0007669"/>
    <property type="project" value="UniProtKB-KW"/>
</dbReference>
<protein>
    <submittedName>
        <fullName evidence="5">Fic family protein</fullName>
    </submittedName>
</protein>
<dbReference type="PANTHER" id="PTHR13504:SF38">
    <property type="entry name" value="FIDO DOMAIN-CONTAINING PROTEIN"/>
    <property type="match status" value="1"/>
</dbReference>
<feature type="binding site" evidence="2">
    <location>
        <begin position="211"/>
        <end position="212"/>
    </location>
    <ligand>
        <name>ATP</name>
        <dbReference type="ChEBI" id="CHEBI:30616"/>
    </ligand>
</feature>
<evidence type="ECO:0000256" key="3">
    <source>
        <dbReference type="PIRSR" id="PIRSR640198-3"/>
    </source>
</evidence>
<dbReference type="SUPFAM" id="SSF140931">
    <property type="entry name" value="Fic-like"/>
    <property type="match status" value="1"/>
</dbReference>
<evidence type="ECO:0000313" key="5">
    <source>
        <dbReference type="EMBL" id="TGN19822.1"/>
    </source>
</evidence>
<reference evidence="5" key="1">
    <citation type="journal article" date="2019" name="PLoS Negl. Trop. Dis.">
        <title>Revisiting the worldwide diversity of Leptospira species in the environment.</title>
        <authorList>
            <person name="Vincent A.T."/>
            <person name="Schiettekatte O."/>
            <person name="Bourhy P."/>
            <person name="Veyrier F.J."/>
            <person name="Picardeau M."/>
        </authorList>
    </citation>
    <scope>NUCLEOTIDE SEQUENCE [LARGE SCALE GENOMIC DNA]</scope>
    <source>
        <strain evidence="5">201300427</strain>
    </source>
</reference>
<dbReference type="Gene3D" id="1.10.3290.10">
    <property type="entry name" value="Fido-like domain"/>
    <property type="match status" value="1"/>
</dbReference>
<sequence length="311" mass="36112">MNVKLLKSIEGKKRELDRLRPLPKAIVDKLREQFYLEWTYNSNAIEGNTLSLQETDLVLRQGITIGNKSLREHFEVINHKEGIDSIEKVIKKKTSLSLNLIREIHGIILKNIDDEEAGVFRRTNVRITGASHIPPSSAKVYNLIEELIQWYFHNYKKLSIPELAAWFHYKLVFIHPFIDGNGRTARLFMNLILMQEGYPPAVILHLDRKKYYRVLREADNGKTSGFLDFVGKSIERSLIIYLNSLKPDSSQNKQGYITLKEATKHCDYSLEYLSLLARTGKLSSVKFERNWMTTIQAIETYLDEVNLKKNK</sequence>
<keyword evidence="2" id="KW-0547">Nucleotide-binding</keyword>
<dbReference type="OrthoDB" id="9813719at2"/>
<feature type="domain" description="Fido" evidence="4">
    <location>
        <begin position="96"/>
        <end position="232"/>
    </location>
</feature>
<evidence type="ECO:0000313" key="6">
    <source>
        <dbReference type="Proteomes" id="UP000298058"/>
    </source>
</evidence>
<feature type="binding site" evidence="2">
    <location>
        <begin position="179"/>
        <end position="186"/>
    </location>
    <ligand>
        <name>ATP</name>
        <dbReference type="ChEBI" id="CHEBI:30616"/>
    </ligand>
</feature>
<dbReference type="InterPro" id="IPR036597">
    <property type="entry name" value="Fido-like_dom_sf"/>
</dbReference>
<evidence type="ECO:0000256" key="2">
    <source>
        <dbReference type="PIRSR" id="PIRSR640198-2"/>
    </source>
</evidence>
<keyword evidence="2" id="KW-0067">ATP-binding</keyword>